<dbReference type="AlphaFoldDB" id="W2T7H0"/>
<keyword evidence="1" id="KW-0472">Membrane</keyword>
<proteinExistence type="predicted"/>
<keyword evidence="1" id="KW-1133">Transmembrane helix</keyword>
<dbReference type="EMBL" id="KI660151">
    <property type="protein sequence ID" value="ETN77793.1"/>
    <property type="molecule type" value="Genomic_DNA"/>
</dbReference>
<dbReference type="Proteomes" id="UP000053676">
    <property type="component" value="Unassembled WGS sequence"/>
</dbReference>
<gene>
    <name evidence="2" type="ORF">NECAME_10803</name>
</gene>
<keyword evidence="1" id="KW-0812">Transmembrane</keyword>
<evidence type="ECO:0000256" key="1">
    <source>
        <dbReference type="SAM" id="Phobius"/>
    </source>
</evidence>
<name>W2T7H0_NECAM</name>
<organism evidence="2 3">
    <name type="scientific">Necator americanus</name>
    <name type="common">Human hookworm</name>
    <dbReference type="NCBI Taxonomy" id="51031"/>
    <lineage>
        <taxon>Eukaryota</taxon>
        <taxon>Metazoa</taxon>
        <taxon>Ecdysozoa</taxon>
        <taxon>Nematoda</taxon>
        <taxon>Chromadorea</taxon>
        <taxon>Rhabditida</taxon>
        <taxon>Rhabditina</taxon>
        <taxon>Rhabditomorpha</taxon>
        <taxon>Strongyloidea</taxon>
        <taxon>Ancylostomatidae</taxon>
        <taxon>Bunostominae</taxon>
        <taxon>Necator</taxon>
    </lineage>
</organism>
<accession>W2T7H0</accession>
<evidence type="ECO:0000313" key="2">
    <source>
        <dbReference type="EMBL" id="ETN77793.1"/>
    </source>
</evidence>
<dbReference type="KEGG" id="nai:NECAME_10803"/>
<keyword evidence="3" id="KW-1185">Reference proteome</keyword>
<reference evidence="3" key="1">
    <citation type="journal article" date="2014" name="Nat. Genet.">
        <title>Genome of the human hookworm Necator americanus.</title>
        <authorList>
            <person name="Tang Y.T."/>
            <person name="Gao X."/>
            <person name="Rosa B.A."/>
            <person name="Abubucker S."/>
            <person name="Hallsworth-Pepin K."/>
            <person name="Martin J."/>
            <person name="Tyagi R."/>
            <person name="Heizer E."/>
            <person name="Zhang X."/>
            <person name="Bhonagiri-Palsikar V."/>
            <person name="Minx P."/>
            <person name="Warren W.C."/>
            <person name="Wang Q."/>
            <person name="Zhan B."/>
            <person name="Hotez P.J."/>
            <person name="Sternberg P.W."/>
            <person name="Dougall A."/>
            <person name="Gaze S.T."/>
            <person name="Mulvenna J."/>
            <person name="Sotillo J."/>
            <person name="Ranganathan S."/>
            <person name="Rabelo E.M."/>
            <person name="Wilson R.K."/>
            <person name="Felgner P.L."/>
            <person name="Bethony J."/>
            <person name="Hawdon J.M."/>
            <person name="Gasser R.B."/>
            <person name="Loukas A."/>
            <person name="Mitreva M."/>
        </authorList>
    </citation>
    <scope>NUCLEOTIDE SEQUENCE [LARGE SCALE GENOMIC DNA]</scope>
</reference>
<evidence type="ECO:0000313" key="3">
    <source>
        <dbReference type="Proteomes" id="UP000053676"/>
    </source>
</evidence>
<sequence length="130" mass="13829">MATVGVAAEVVVVVAIIGEEVRLLGEMVMVTVGEEEVEIDGTAAVKGSGTEVEVVRLGIPDGEEIVEVAEATVDMLEEVIDRIQQEDNAGKVSILCVMLFLFVIALSSMSPLATMHILPVFPVLQQHSQV</sequence>
<protein>
    <submittedName>
        <fullName evidence="2">Uncharacterized protein</fullName>
    </submittedName>
</protein>
<feature type="transmembrane region" description="Helical" evidence="1">
    <location>
        <begin position="92"/>
        <end position="113"/>
    </location>
</feature>